<evidence type="ECO:0000256" key="1">
    <source>
        <dbReference type="SAM" id="MobiDB-lite"/>
    </source>
</evidence>
<evidence type="ECO:0000313" key="2">
    <source>
        <dbReference type="EMBL" id="KAJ1520464.1"/>
    </source>
</evidence>
<protein>
    <recommendedName>
        <fullName evidence="4">F-box domain-containing protein</fullName>
    </recommendedName>
</protein>
<dbReference type="EMBL" id="JAPTSV010000014">
    <property type="protein sequence ID" value="KAJ1520464.1"/>
    <property type="molecule type" value="Genomic_DNA"/>
</dbReference>
<dbReference type="Proteomes" id="UP001075354">
    <property type="component" value="Chromosome 14"/>
</dbReference>
<feature type="region of interest" description="Disordered" evidence="1">
    <location>
        <begin position="1"/>
        <end position="61"/>
    </location>
</feature>
<organism evidence="2 3">
    <name type="scientific">Megalurothrips usitatus</name>
    <name type="common">bean blossom thrips</name>
    <dbReference type="NCBI Taxonomy" id="439358"/>
    <lineage>
        <taxon>Eukaryota</taxon>
        <taxon>Metazoa</taxon>
        <taxon>Ecdysozoa</taxon>
        <taxon>Arthropoda</taxon>
        <taxon>Hexapoda</taxon>
        <taxon>Insecta</taxon>
        <taxon>Pterygota</taxon>
        <taxon>Neoptera</taxon>
        <taxon>Paraneoptera</taxon>
        <taxon>Thysanoptera</taxon>
        <taxon>Terebrantia</taxon>
        <taxon>Thripoidea</taxon>
        <taxon>Thripidae</taxon>
        <taxon>Megalurothrips</taxon>
    </lineage>
</organism>
<feature type="region of interest" description="Disordered" evidence="1">
    <location>
        <begin position="92"/>
        <end position="123"/>
    </location>
</feature>
<dbReference type="AlphaFoldDB" id="A0AAV7X3H4"/>
<feature type="compositionally biased region" description="Basic residues" evidence="1">
    <location>
        <begin position="103"/>
        <end position="114"/>
    </location>
</feature>
<dbReference type="Gene3D" id="1.20.1280.50">
    <property type="match status" value="1"/>
</dbReference>
<feature type="compositionally biased region" description="Basic and acidic residues" evidence="1">
    <location>
        <begin position="1"/>
        <end position="30"/>
    </location>
</feature>
<proteinExistence type="predicted"/>
<evidence type="ECO:0008006" key="4">
    <source>
        <dbReference type="Google" id="ProtNLM"/>
    </source>
</evidence>
<comment type="caution">
    <text evidence="2">The sequence shown here is derived from an EMBL/GenBank/DDBJ whole genome shotgun (WGS) entry which is preliminary data.</text>
</comment>
<evidence type="ECO:0000313" key="3">
    <source>
        <dbReference type="Proteomes" id="UP001075354"/>
    </source>
</evidence>
<name>A0AAV7X3H4_9NEOP</name>
<accession>A0AAV7X3H4</accession>
<reference evidence="2" key="1">
    <citation type="submission" date="2022-12" db="EMBL/GenBank/DDBJ databases">
        <title>Chromosome-level genome assembly of the bean flower thrips Megalurothrips usitatus.</title>
        <authorList>
            <person name="Ma L."/>
            <person name="Liu Q."/>
            <person name="Li H."/>
            <person name="Cai W."/>
        </authorList>
    </citation>
    <scope>NUCLEOTIDE SEQUENCE</scope>
    <source>
        <strain evidence="2">Cailab_2022a</strain>
    </source>
</reference>
<gene>
    <name evidence="2" type="ORF">ONE63_003591</name>
</gene>
<keyword evidence="3" id="KW-1185">Reference proteome</keyword>
<sequence>MPDVRHASLASRVHDTSSVHELSRSRDCRRLAGRQLRQPRQQPTVPTAHRGDCCATRSSPSCQTTQGDCCILLSLSVRSRAPLCAMDAPVMEASASSAGTSPPRKRGRGRARRGAKAEQDAEEKPVVELPTGWAALPLNILTEVYKWLDANVDVIAAGQTCQLWRAAAKLRCLSYDVAAASASRPGSSRFQDWHAGAKVFARTIRFAPCLARVSCAKSMKPAARSAIATKSSCKVKSAVLNGQVKWTEKYISRQKSSLVQLTILNPSLDMLKTALGLPHLASLAVSYERDTTKEAYQQRAGYFYMGGSPPQRYQVPTLPGGTTGKLKKLTCHPGVRPAAVEALVLANAATVEEVGVHCFPLEPLLRCSRLRRLLVRLAPADAADQGRLRQLLEGRAQPLEYLAFLGTRSHAKAPCKALRDSLRGRVQAEIVCQDCDNACVQERPTFASRDVPAADDDDDGEFDFLANMFRTSGPCRCISCCSQEDYSGDEDYFDDY</sequence>